<dbReference type="EMBL" id="BJHV01000001">
    <property type="protein sequence ID" value="GDY49002.1"/>
    <property type="molecule type" value="Genomic_DNA"/>
</dbReference>
<comment type="caution">
    <text evidence="2">The sequence shown here is derived from an EMBL/GenBank/DDBJ whole genome shotgun (WGS) entry which is preliminary data.</text>
</comment>
<dbReference type="Proteomes" id="UP000299290">
    <property type="component" value="Unassembled WGS sequence"/>
</dbReference>
<feature type="compositionally biased region" description="Low complexity" evidence="1">
    <location>
        <begin position="61"/>
        <end position="74"/>
    </location>
</feature>
<evidence type="ECO:0000313" key="3">
    <source>
        <dbReference type="Proteomes" id="UP000299290"/>
    </source>
</evidence>
<reference evidence="2 3" key="1">
    <citation type="journal article" date="2020" name="Int. J. Syst. Evol. Microbiol.">
        <title>Reclassification of Streptomyces castelarensis and Streptomyces sporoclivatus as later heterotypic synonyms of Streptomyces antimycoticus.</title>
        <authorList>
            <person name="Komaki H."/>
            <person name="Tamura T."/>
        </authorList>
    </citation>
    <scope>NUCLEOTIDE SEQUENCE [LARGE SCALE GENOMIC DNA]</scope>
    <source>
        <strain evidence="2 3">NBRC 12839</strain>
    </source>
</reference>
<organism evidence="2 3">
    <name type="scientific">Streptomyces antimycoticus</name>
    <dbReference type="NCBI Taxonomy" id="68175"/>
    <lineage>
        <taxon>Bacteria</taxon>
        <taxon>Bacillati</taxon>
        <taxon>Actinomycetota</taxon>
        <taxon>Actinomycetes</taxon>
        <taxon>Kitasatosporales</taxon>
        <taxon>Streptomycetaceae</taxon>
        <taxon>Streptomyces</taxon>
        <taxon>Streptomyces violaceusniger group</taxon>
    </lineage>
</organism>
<evidence type="ECO:0000313" key="2">
    <source>
        <dbReference type="EMBL" id="GDY49002.1"/>
    </source>
</evidence>
<evidence type="ECO:0000256" key="1">
    <source>
        <dbReference type="SAM" id="MobiDB-lite"/>
    </source>
</evidence>
<sequence>MAQVALVPDEGAVQEFVAAGLDPALHKEAVRAAHAIQSRSGRALALAELVGVLVTVPVQSDSSRSLSGCSSGSRARTRESSRSFLACLE</sequence>
<accession>A0A4D4KKI2</accession>
<gene>
    <name evidence="2" type="ORF">SANT12839_098840</name>
</gene>
<proteinExistence type="predicted"/>
<dbReference type="AlphaFoldDB" id="A0A4D4KKI2"/>
<feature type="region of interest" description="Disordered" evidence="1">
    <location>
        <begin position="61"/>
        <end position="89"/>
    </location>
</feature>
<protein>
    <submittedName>
        <fullName evidence="2">Uncharacterized protein</fullName>
    </submittedName>
</protein>
<name>A0A4D4KKI2_9ACTN</name>
<keyword evidence="3" id="KW-1185">Reference proteome</keyword>